<comment type="caution">
    <text evidence="1">The sequence shown here is derived from an EMBL/GenBank/DDBJ whole genome shotgun (WGS) entry which is preliminary data.</text>
</comment>
<proteinExistence type="predicted"/>
<dbReference type="GeneID" id="99727772"/>
<accession>A0A4V2F1F7</accession>
<dbReference type="Pfam" id="PF08173">
    <property type="entry name" value="YbgT_YccB"/>
    <property type="match status" value="1"/>
</dbReference>
<reference evidence="1 2" key="1">
    <citation type="submission" date="2019-02" db="EMBL/GenBank/DDBJ databases">
        <title>Genomic Encyclopedia of Type Strains, Phase IV (KMG-IV): sequencing the most valuable type-strain genomes for metagenomic binning, comparative biology and taxonomic classification.</title>
        <authorList>
            <person name="Goeker M."/>
        </authorList>
    </citation>
    <scope>NUCLEOTIDE SEQUENCE [LARGE SCALE GENOMIC DNA]</scope>
    <source>
        <strain evidence="1 2">DSM 16618</strain>
    </source>
</reference>
<dbReference type="Proteomes" id="UP000292039">
    <property type="component" value="Unassembled WGS sequence"/>
</dbReference>
<sequence>MWYLTWLLGLALACAFTVGCGLWYEVHQKDLDGADPGGVGPAVKRS</sequence>
<evidence type="ECO:0000313" key="1">
    <source>
        <dbReference type="EMBL" id="RZS73527.1"/>
    </source>
</evidence>
<dbReference type="RefSeq" id="WP_068367239.1">
    <property type="nucleotide sequence ID" value="NZ_CBCSEB010000002.1"/>
</dbReference>
<organism evidence="1 2">
    <name type="scientific">Kerstersia gyiorum</name>
    <dbReference type="NCBI Taxonomy" id="206506"/>
    <lineage>
        <taxon>Bacteria</taxon>
        <taxon>Pseudomonadati</taxon>
        <taxon>Pseudomonadota</taxon>
        <taxon>Betaproteobacteria</taxon>
        <taxon>Burkholderiales</taxon>
        <taxon>Alcaligenaceae</taxon>
        <taxon>Kerstersia</taxon>
    </lineage>
</organism>
<evidence type="ECO:0000313" key="2">
    <source>
        <dbReference type="Proteomes" id="UP000292039"/>
    </source>
</evidence>
<dbReference type="InterPro" id="IPR011724">
    <property type="entry name" value="Cyd_oper_YbgT"/>
</dbReference>
<dbReference type="EMBL" id="SGWZ01000001">
    <property type="protein sequence ID" value="RZS73527.1"/>
    <property type="molecule type" value="Genomic_DNA"/>
</dbReference>
<dbReference type="InterPro" id="IPR012994">
    <property type="entry name" value="YbgT_YccB"/>
</dbReference>
<dbReference type="OrthoDB" id="9806372at2"/>
<name>A0A4V2F1F7_9BURK</name>
<gene>
    <name evidence="1" type="ORF">EV679_0723</name>
</gene>
<dbReference type="AlphaFoldDB" id="A0A4V2F1F7"/>
<protein>
    <submittedName>
        <fullName evidence="1">Cyd operon protein YbgT</fullName>
    </submittedName>
</protein>
<dbReference type="NCBIfam" id="TIGR02106">
    <property type="entry name" value="cyd_oper_ybgT"/>
    <property type="match status" value="1"/>
</dbReference>